<protein>
    <submittedName>
        <fullName evidence="1">Chromosome 2 SCAF14738, whole genome shotgun sequence</fullName>
    </submittedName>
</protein>
<evidence type="ECO:0000313" key="1">
    <source>
        <dbReference type="EMBL" id="CAG04482.1"/>
    </source>
</evidence>
<dbReference type="OrthoDB" id="2146116at2759"/>
<gene>
    <name evidence="1" type="ORF">GSTENG00024203001</name>
</gene>
<sequence>MDDLDDRNRSLQRKKPPWLELDIPVIQLTPDETPTLKQVKKKLQTELLTGGVISLIYWNSIAWSCAKK</sequence>
<dbReference type="AlphaFoldDB" id="Q4S4F0"/>
<dbReference type="KEGG" id="tng:GSTEN00024203G001"/>
<reference evidence="1" key="2">
    <citation type="submission" date="2004-02" db="EMBL/GenBank/DDBJ databases">
        <authorList>
            <consortium name="Genoscope"/>
            <consortium name="Whitehead Institute Centre for Genome Research"/>
        </authorList>
    </citation>
    <scope>NUCLEOTIDE SEQUENCE</scope>
</reference>
<name>Q4S4F0_TETNG</name>
<organism evidence="1">
    <name type="scientific">Tetraodon nigroviridis</name>
    <name type="common">Spotted green pufferfish</name>
    <name type="synonym">Chelonodon nigroviridis</name>
    <dbReference type="NCBI Taxonomy" id="99883"/>
    <lineage>
        <taxon>Eukaryota</taxon>
        <taxon>Metazoa</taxon>
        <taxon>Chordata</taxon>
        <taxon>Craniata</taxon>
        <taxon>Vertebrata</taxon>
        <taxon>Euteleostomi</taxon>
        <taxon>Actinopterygii</taxon>
        <taxon>Neopterygii</taxon>
        <taxon>Teleostei</taxon>
        <taxon>Neoteleostei</taxon>
        <taxon>Acanthomorphata</taxon>
        <taxon>Eupercaria</taxon>
        <taxon>Tetraodontiformes</taxon>
        <taxon>Tetradontoidea</taxon>
        <taxon>Tetraodontidae</taxon>
        <taxon>Tetraodon</taxon>
    </lineage>
</organism>
<accession>Q4S4F0</accession>
<reference evidence="1" key="1">
    <citation type="journal article" date="2004" name="Nature">
        <title>Genome duplication in the teleost fish Tetraodon nigroviridis reveals the early vertebrate proto-karyotype.</title>
        <authorList>
            <person name="Jaillon O."/>
            <person name="Aury J.-M."/>
            <person name="Brunet F."/>
            <person name="Petit J.-L."/>
            <person name="Stange-Thomann N."/>
            <person name="Mauceli E."/>
            <person name="Bouneau L."/>
            <person name="Fischer C."/>
            <person name="Ozouf-Costaz C."/>
            <person name="Bernot A."/>
            <person name="Nicaud S."/>
            <person name="Jaffe D."/>
            <person name="Fisher S."/>
            <person name="Lutfalla G."/>
            <person name="Dossat C."/>
            <person name="Segurens B."/>
            <person name="Dasilva C."/>
            <person name="Salanoubat M."/>
            <person name="Levy M."/>
            <person name="Boudet N."/>
            <person name="Castellano S."/>
            <person name="Anthouard V."/>
            <person name="Jubin C."/>
            <person name="Castelli V."/>
            <person name="Katinka M."/>
            <person name="Vacherie B."/>
            <person name="Biemont C."/>
            <person name="Skalli Z."/>
            <person name="Cattolico L."/>
            <person name="Poulain J."/>
            <person name="De Berardinis V."/>
            <person name="Cruaud C."/>
            <person name="Duprat S."/>
            <person name="Brottier P."/>
            <person name="Coutanceau J.-P."/>
            <person name="Gouzy J."/>
            <person name="Parra G."/>
            <person name="Lardier G."/>
            <person name="Chapple C."/>
            <person name="McKernan K.J."/>
            <person name="McEwan P."/>
            <person name="Bosak S."/>
            <person name="Kellis M."/>
            <person name="Volff J.-N."/>
            <person name="Guigo R."/>
            <person name="Zody M.C."/>
            <person name="Mesirov J."/>
            <person name="Lindblad-Toh K."/>
            <person name="Birren B."/>
            <person name="Nusbaum C."/>
            <person name="Kahn D."/>
            <person name="Robinson-Rechavi M."/>
            <person name="Laudet V."/>
            <person name="Schachter V."/>
            <person name="Quetier F."/>
            <person name="Saurin W."/>
            <person name="Scarpelli C."/>
            <person name="Wincker P."/>
            <person name="Lander E.S."/>
            <person name="Weissenbach J."/>
            <person name="Roest Crollius H."/>
        </authorList>
    </citation>
    <scope>NUCLEOTIDE SEQUENCE [LARGE SCALE GENOMIC DNA]</scope>
</reference>
<dbReference type="EMBL" id="CAAE01014738">
    <property type="protein sequence ID" value="CAG04482.1"/>
    <property type="molecule type" value="Genomic_DNA"/>
</dbReference>
<proteinExistence type="predicted"/>